<proteinExistence type="predicted"/>
<dbReference type="GO" id="GO:0005686">
    <property type="term" value="C:U2 snRNP"/>
    <property type="evidence" value="ECO:0007669"/>
    <property type="project" value="TreeGrafter"/>
</dbReference>
<keyword evidence="2" id="KW-1185">Reference proteome</keyword>
<dbReference type="EMBL" id="MU001634">
    <property type="protein sequence ID" value="KAF2484219.1"/>
    <property type="molecule type" value="Genomic_DNA"/>
</dbReference>
<accession>A0A6A6PWZ4</accession>
<name>A0A6A6PWZ4_9PEZI</name>
<organism evidence="1 2">
    <name type="scientific">Neohortaea acidophila</name>
    <dbReference type="NCBI Taxonomy" id="245834"/>
    <lineage>
        <taxon>Eukaryota</taxon>
        <taxon>Fungi</taxon>
        <taxon>Dikarya</taxon>
        <taxon>Ascomycota</taxon>
        <taxon>Pezizomycotina</taxon>
        <taxon>Dothideomycetes</taxon>
        <taxon>Dothideomycetidae</taxon>
        <taxon>Mycosphaerellales</taxon>
        <taxon>Teratosphaeriaceae</taxon>
        <taxon>Neohortaea</taxon>
    </lineage>
</organism>
<dbReference type="AlphaFoldDB" id="A0A6A6PWZ4"/>
<dbReference type="GO" id="GO:0071011">
    <property type="term" value="C:precatalytic spliceosome"/>
    <property type="evidence" value="ECO:0007669"/>
    <property type="project" value="TreeGrafter"/>
</dbReference>
<reference evidence="1" key="1">
    <citation type="journal article" date="2020" name="Stud. Mycol.">
        <title>101 Dothideomycetes genomes: a test case for predicting lifestyles and emergence of pathogens.</title>
        <authorList>
            <person name="Haridas S."/>
            <person name="Albert R."/>
            <person name="Binder M."/>
            <person name="Bloem J."/>
            <person name="Labutti K."/>
            <person name="Salamov A."/>
            <person name="Andreopoulos B."/>
            <person name="Baker S."/>
            <person name="Barry K."/>
            <person name="Bills G."/>
            <person name="Bluhm B."/>
            <person name="Cannon C."/>
            <person name="Castanera R."/>
            <person name="Culley D."/>
            <person name="Daum C."/>
            <person name="Ezra D."/>
            <person name="Gonzalez J."/>
            <person name="Henrissat B."/>
            <person name="Kuo A."/>
            <person name="Liang C."/>
            <person name="Lipzen A."/>
            <person name="Lutzoni F."/>
            <person name="Magnuson J."/>
            <person name="Mondo S."/>
            <person name="Nolan M."/>
            <person name="Ohm R."/>
            <person name="Pangilinan J."/>
            <person name="Park H.-J."/>
            <person name="Ramirez L."/>
            <person name="Alfaro M."/>
            <person name="Sun H."/>
            <person name="Tritt A."/>
            <person name="Yoshinaga Y."/>
            <person name="Zwiers L.-H."/>
            <person name="Turgeon B."/>
            <person name="Goodwin S."/>
            <person name="Spatafora J."/>
            <person name="Crous P."/>
            <person name="Grigoriev I."/>
        </authorList>
    </citation>
    <scope>NUCLEOTIDE SEQUENCE</scope>
    <source>
        <strain evidence="1">CBS 113389</strain>
    </source>
</reference>
<evidence type="ECO:0000313" key="2">
    <source>
        <dbReference type="Proteomes" id="UP000799767"/>
    </source>
</evidence>
<dbReference type="RefSeq" id="XP_033590789.1">
    <property type="nucleotide sequence ID" value="XM_033736944.1"/>
</dbReference>
<dbReference type="PANTHER" id="PTHR20978:SF0">
    <property type="entry name" value="SPLICING FACTOR 3B SUBUNIT 5"/>
    <property type="match status" value="1"/>
</dbReference>
<sequence>MSVKKLTSSQELEDASKSGVSVIWIYDSDGANVGFGKKYEIVATDNSGATFYKAGHEDVKDAIKSQGLDVDWIFVFKDGQKVGDHREDHNSVDALADKLRTQQQLESLQNKFVGTGHADTTKHEWTSNIARDSYSSYQGHASLLHYMSIGMGQSVERTRMHCMEGMVLPVGPPPAAVDD</sequence>
<dbReference type="PANTHER" id="PTHR20978">
    <property type="entry name" value="SPLICING FACTOR 3B SUBUNIT 5"/>
    <property type="match status" value="1"/>
</dbReference>
<dbReference type="OrthoDB" id="274726at2759"/>
<dbReference type="Proteomes" id="UP000799767">
    <property type="component" value="Unassembled WGS sequence"/>
</dbReference>
<dbReference type="GeneID" id="54477946"/>
<dbReference type="Pfam" id="PF07189">
    <property type="entry name" value="SF3b10"/>
    <property type="match status" value="1"/>
</dbReference>
<protein>
    <submittedName>
        <fullName evidence="1">Splicing factor 3B subunit 10-domain-containing protein</fullName>
    </submittedName>
</protein>
<dbReference type="InterPro" id="IPR009846">
    <property type="entry name" value="SF3b5/RDS3-10"/>
</dbReference>
<evidence type="ECO:0000313" key="1">
    <source>
        <dbReference type="EMBL" id="KAF2484219.1"/>
    </source>
</evidence>
<dbReference type="GO" id="GO:0000398">
    <property type="term" value="P:mRNA splicing, via spliceosome"/>
    <property type="evidence" value="ECO:0007669"/>
    <property type="project" value="TreeGrafter"/>
</dbReference>
<gene>
    <name evidence="1" type="ORF">BDY17DRAFT_323088</name>
</gene>